<dbReference type="SUPFAM" id="SSF47598">
    <property type="entry name" value="Ribbon-helix-helix"/>
    <property type="match status" value="1"/>
</dbReference>
<dbReference type="InterPro" id="IPR010985">
    <property type="entry name" value="Ribbon_hlx_hlx"/>
</dbReference>
<accession>A0ABD5EC73</accession>
<feature type="region of interest" description="Disordered" evidence="1">
    <location>
        <begin position="69"/>
        <end position="95"/>
    </location>
</feature>
<feature type="region of interest" description="Disordered" evidence="1">
    <location>
        <begin position="1"/>
        <end position="29"/>
    </location>
</feature>
<dbReference type="InterPro" id="IPR013321">
    <property type="entry name" value="Arc_rbn_hlx_hlx"/>
</dbReference>
<dbReference type="RefSeq" id="WP_043255889.1">
    <property type="nucleotide sequence ID" value="NZ_JAVRER010000041.1"/>
</dbReference>
<dbReference type="Gene3D" id="1.10.1220.10">
    <property type="entry name" value="Met repressor-like"/>
    <property type="match status" value="1"/>
</dbReference>
<comment type="caution">
    <text evidence="2">The sequence shown here is derived from an EMBL/GenBank/DDBJ whole genome shotgun (WGS) entry which is preliminary data.</text>
</comment>
<gene>
    <name evidence="2" type="ORF">RM574_22410</name>
</gene>
<organism evidence="2 3">
    <name type="scientific">Streptomyces evansiae</name>
    <dbReference type="NCBI Taxonomy" id="3075535"/>
    <lineage>
        <taxon>Bacteria</taxon>
        <taxon>Bacillati</taxon>
        <taxon>Actinomycetota</taxon>
        <taxon>Actinomycetes</taxon>
        <taxon>Kitasatosporales</taxon>
        <taxon>Streptomycetaceae</taxon>
        <taxon>Streptomyces</taxon>
    </lineage>
</organism>
<evidence type="ECO:0000256" key="1">
    <source>
        <dbReference type="SAM" id="MobiDB-lite"/>
    </source>
</evidence>
<proteinExistence type="predicted"/>
<evidence type="ECO:0008006" key="4">
    <source>
        <dbReference type="Google" id="ProtNLM"/>
    </source>
</evidence>
<name>A0ABD5EC73_9ACTN</name>
<protein>
    <recommendedName>
        <fullName evidence="4">Toxin-antitoxin system HicB family antitoxin</fullName>
    </recommendedName>
</protein>
<dbReference type="AlphaFoldDB" id="A0ABD5EC73"/>
<dbReference type="Proteomes" id="UP001183607">
    <property type="component" value="Unassembled WGS sequence"/>
</dbReference>
<evidence type="ECO:0000313" key="3">
    <source>
        <dbReference type="Proteomes" id="UP001183607"/>
    </source>
</evidence>
<sequence>MNDSAADEGSASGERPGPRRAGRPARKQVLLRLDPKVHDALARWAADELRSSNAQIEYLLRRALAEAGRLPSSAAPIPRRGRPPGRADGAPEERD</sequence>
<evidence type="ECO:0000313" key="2">
    <source>
        <dbReference type="EMBL" id="MDT0418243.1"/>
    </source>
</evidence>
<reference evidence="3" key="1">
    <citation type="submission" date="2023-07" db="EMBL/GenBank/DDBJ databases">
        <title>30 novel species of actinomycetes from the DSMZ collection.</title>
        <authorList>
            <person name="Nouioui I."/>
        </authorList>
    </citation>
    <scope>NUCLEOTIDE SEQUENCE [LARGE SCALE GENOMIC DNA]</scope>
    <source>
        <strain evidence="3">DSM 41982</strain>
    </source>
</reference>
<dbReference type="EMBL" id="JAVRER010000041">
    <property type="protein sequence ID" value="MDT0418243.1"/>
    <property type="molecule type" value="Genomic_DNA"/>
</dbReference>
<feature type="compositionally biased region" description="Low complexity" evidence="1">
    <location>
        <begin position="69"/>
        <end position="88"/>
    </location>
</feature>